<accession>A0ABM3R9Y0</accession>
<gene>
    <name evidence="6" type="primary">LOC110791416</name>
</gene>
<protein>
    <submittedName>
        <fullName evidence="6">BTB/POZ domain-containing protein At3g03510-like</fullName>
    </submittedName>
</protein>
<dbReference type="InterPro" id="IPR027356">
    <property type="entry name" value="NPH3_dom"/>
</dbReference>
<dbReference type="PANTHER" id="PTHR32370">
    <property type="entry name" value="OS12G0117600 PROTEIN"/>
    <property type="match status" value="1"/>
</dbReference>
<name>A0ABM3R9Y0_SPIOL</name>
<reference evidence="6" key="2">
    <citation type="submission" date="2025-08" db="UniProtKB">
        <authorList>
            <consortium name="RefSeq"/>
        </authorList>
    </citation>
    <scope>IDENTIFICATION</scope>
    <source>
        <tissue evidence="6">Leaf</tissue>
    </source>
</reference>
<organism evidence="5 6">
    <name type="scientific">Spinacia oleracea</name>
    <name type="common">Spinach</name>
    <dbReference type="NCBI Taxonomy" id="3562"/>
    <lineage>
        <taxon>Eukaryota</taxon>
        <taxon>Viridiplantae</taxon>
        <taxon>Streptophyta</taxon>
        <taxon>Embryophyta</taxon>
        <taxon>Tracheophyta</taxon>
        <taxon>Spermatophyta</taxon>
        <taxon>Magnoliopsida</taxon>
        <taxon>eudicotyledons</taxon>
        <taxon>Gunneridae</taxon>
        <taxon>Pentapetalae</taxon>
        <taxon>Caryophyllales</taxon>
        <taxon>Chenopodiaceae</taxon>
        <taxon>Chenopodioideae</taxon>
        <taxon>Anserineae</taxon>
        <taxon>Spinacia</taxon>
    </lineage>
</organism>
<keyword evidence="2" id="KW-0833">Ubl conjugation pathway</keyword>
<dbReference type="Pfam" id="PF03000">
    <property type="entry name" value="NPH3"/>
    <property type="match status" value="1"/>
</dbReference>
<comment type="similarity">
    <text evidence="3">Belongs to the NPH3 family.</text>
</comment>
<evidence type="ECO:0000313" key="5">
    <source>
        <dbReference type="Proteomes" id="UP000813463"/>
    </source>
</evidence>
<dbReference type="PROSITE" id="PS51649">
    <property type="entry name" value="NPH3"/>
    <property type="match status" value="1"/>
</dbReference>
<evidence type="ECO:0000256" key="3">
    <source>
        <dbReference type="PROSITE-ProRule" id="PRU00982"/>
    </source>
</evidence>
<dbReference type="GeneID" id="110791416"/>
<dbReference type="RefSeq" id="XP_056692420.1">
    <property type="nucleotide sequence ID" value="XM_056836442.1"/>
</dbReference>
<dbReference type="Proteomes" id="UP000813463">
    <property type="component" value="Chromosome 2"/>
</dbReference>
<evidence type="ECO:0000256" key="1">
    <source>
        <dbReference type="ARBA" id="ARBA00004906"/>
    </source>
</evidence>
<proteinExistence type="inferred from homology"/>
<evidence type="ECO:0000259" key="4">
    <source>
        <dbReference type="PROSITE" id="PS51649"/>
    </source>
</evidence>
<reference evidence="5" key="1">
    <citation type="journal article" date="2021" name="Nat. Commun.">
        <title>Genomic analyses provide insights into spinach domestication and the genetic basis of agronomic traits.</title>
        <authorList>
            <person name="Cai X."/>
            <person name="Sun X."/>
            <person name="Xu C."/>
            <person name="Sun H."/>
            <person name="Wang X."/>
            <person name="Ge C."/>
            <person name="Zhang Z."/>
            <person name="Wang Q."/>
            <person name="Fei Z."/>
            <person name="Jiao C."/>
            <person name="Wang Q."/>
        </authorList>
    </citation>
    <scope>NUCLEOTIDE SEQUENCE [LARGE SCALE GENOMIC DNA]</scope>
    <source>
        <strain evidence="5">cv. Varoflay</strain>
    </source>
</reference>
<sequence length="574" mass="63914">MNQPKVHNMAIARTNDSSSRCSKHTNSSNSRLLVYDAAPFKQDKVLLAKRSATIASFLEINPYTNLSSLFKEIPSEPGALELVLRFCHGYNVKMTSDNILPLICLSHYLEMTEEHSPDNLLSKALFFLQDKILPSWEKTIRSLHQASPDSCPTIFQQASDNGILKLCAEALTASALSDPTLLGHPIMNNNHSNATTRRKLFADTADNSDTSLGSSSSSSLFEDLTSLSVKLYEPIIKKMVQEQVQEESITGSLYQYFRKNSTDREAIEAIQRLLPASSTCSYPYTLLFEMYASAVSHGASTECIASLENRIGTLLYRATVEDLLSLDLDIDSLRQILKGYYANFTDAHPAGLVAVAELMEGYLVEVANQREIDVMSFTELAEMASSTSNVGSYRCSDGIYRAVDIYLDKHKELSESEKEEVCKILDFQKMSPEACKHAAMNHRLPLRVVVQVCFVSQFQLRDNISKAVVGYSSNSIVKELGGHSSNNSKVKGLGGGPRGSGEIKVVEDEEWDDEKKEMIAGCHEKNCCEKKNKKRVGLWKGMKRKFGCMGSRDYETLHDCSCQATNKKNKKEPF</sequence>
<keyword evidence="5" id="KW-1185">Reference proteome</keyword>
<feature type="domain" description="NPH3" evidence="4">
    <location>
        <begin position="218"/>
        <end position="459"/>
    </location>
</feature>
<dbReference type="InterPro" id="IPR043454">
    <property type="entry name" value="NPH3/RPT2-like"/>
</dbReference>
<evidence type="ECO:0000256" key="2">
    <source>
        <dbReference type="ARBA" id="ARBA00022786"/>
    </source>
</evidence>
<comment type="pathway">
    <text evidence="1">Protein modification; protein ubiquitination.</text>
</comment>
<dbReference type="InterPro" id="IPR011333">
    <property type="entry name" value="SKP1/BTB/POZ_sf"/>
</dbReference>
<evidence type="ECO:0000313" key="6">
    <source>
        <dbReference type="RefSeq" id="XP_056692420.1"/>
    </source>
</evidence>
<dbReference type="SUPFAM" id="SSF54695">
    <property type="entry name" value="POZ domain"/>
    <property type="match status" value="1"/>
</dbReference>